<dbReference type="AlphaFoldDB" id="A0AAN6YUM7"/>
<protein>
    <submittedName>
        <fullName evidence="1">Uncharacterized protein</fullName>
    </submittedName>
</protein>
<evidence type="ECO:0000313" key="2">
    <source>
        <dbReference type="Proteomes" id="UP001302812"/>
    </source>
</evidence>
<gene>
    <name evidence="1" type="ORF">N656DRAFT_541976</name>
</gene>
<dbReference type="GeneID" id="89934130"/>
<keyword evidence="2" id="KW-1185">Reference proteome</keyword>
<dbReference type="Proteomes" id="UP001302812">
    <property type="component" value="Unassembled WGS sequence"/>
</dbReference>
<reference evidence="1" key="2">
    <citation type="submission" date="2023-05" db="EMBL/GenBank/DDBJ databases">
        <authorList>
            <consortium name="Lawrence Berkeley National Laboratory"/>
            <person name="Steindorff A."/>
            <person name="Hensen N."/>
            <person name="Bonometti L."/>
            <person name="Westerberg I."/>
            <person name="Brannstrom I.O."/>
            <person name="Guillou S."/>
            <person name="Cros-Aarteil S."/>
            <person name="Calhoun S."/>
            <person name="Haridas S."/>
            <person name="Kuo A."/>
            <person name="Mondo S."/>
            <person name="Pangilinan J."/>
            <person name="Riley R."/>
            <person name="Labutti K."/>
            <person name="Andreopoulos B."/>
            <person name="Lipzen A."/>
            <person name="Chen C."/>
            <person name="Yanf M."/>
            <person name="Daum C."/>
            <person name="Ng V."/>
            <person name="Clum A."/>
            <person name="Ohm R."/>
            <person name="Martin F."/>
            <person name="Silar P."/>
            <person name="Natvig D."/>
            <person name="Lalanne C."/>
            <person name="Gautier V."/>
            <person name="Ament-Velasquez S.L."/>
            <person name="Kruys A."/>
            <person name="Hutchinson M.I."/>
            <person name="Powell A.J."/>
            <person name="Barry K."/>
            <person name="Miller A.N."/>
            <person name="Grigoriev I.V."/>
            <person name="Debuchy R."/>
            <person name="Gladieux P."/>
            <person name="Thoren M.H."/>
            <person name="Johannesson H."/>
        </authorList>
    </citation>
    <scope>NUCLEOTIDE SEQUENCE</scope>
    <source>
        <strain evidence="1">CBS 508.74</strain>
    </source>
</reference>
<organism evidence="1 2">
    <name type="scientific">Canariomyces notabilis</name>
    <dbReference type="NCBI Taxonomy" id="2074819"/>
    <lineage>
        <taxon>Eukaryota</taxon>
        <taxon>Fungi</taxon>
        <taxon>Dikarya</taxon>
        <taxon>Ascomycota</taxon>
        <taxon>Pezizomycotina</taxon>
        <taxon>Sordariomycetes</taxon>
        <taxon>Sordariomycetidae</taxon>
        <taxon>Sordariales</taxon>
        <taxon>Chaetomiaceae</taxon>
        <taxon>Canariomyces</taxon>
    </lineage>
</organism>
<proteinExistence type="predicted"/>
<comment type="caution">
    <text evidence="1">The sequence shown here is derived from an EMBL/GenBank/DDBJ whole genome shotgun (WGS) entry which is preliminary data.</text>
</comment>
<reference evidence="1" key="1">
    <citation type="journal article" date="2023" name="Mol. Phylogenet. Evol.">
        <title>Genome-scale phylogeny and comparative genomics of the fungal order Sordariales.</title>
        <authorList>
            <person name="Hensen N."/>
            <person name="Bonometti L."/>
            <person name="Westerberg I."/>
            <person name="Brannstrom I.O."/>
            <person name="Guillou S."/>
            <person name="Cros-Aarteil S."/>
            <person name="Calhoun S."/>
            <person name="Haridas S."/>
            <person name="Kuo A."/>
            <person name="Mondo S."/>
            <person name="Pangilinan J."/>
            <person name="Riley R."/>
            <person name="LaButti K."/>
            <person name="Andreopoulos B."/>
            <person name="Lipzen A."/>
            <person name="Chen C."/>
            <person name="Yan M."/>
            <person name="Daum C."/>
            <person name="Ng V."/>
            <person name="Clum A."/>
            <person name="Steindorff A."/>
            <person name="Ohm R.A."/>
            <person name="Martin F."/>
            <person name="Silar P."/>
            <person name="Natvig D.O."/>
            <person name="Lalanne C."/>
            <person name="Gautier V."/>
            <person name="Ament-Velasquez S.L."/>
            <person name="Kruys A."/>
            <person name="Hutchinson M.I."/>
            <person name="Powell A.J."/>
            <person name="Barry K."/>
            <person name="Miller A.N."/>
            <person name="Grigoriev I.V."/>
            <person name="Debuchy R."/>
            <person name="Gladieux P."/>
            <person name="Hiltunen Thoren M."/>
            <person name="Johannesson H."/>
        </authorList>
    </citation>
    <scope>NUCLEOTIDE SEQUENCE</scope>
    <source>
        <strain evidence="1">CBS 508.74</strain>
    </source>
</reference>
<name>A0AAN6YUM7_9PEZI</name>
<dbReference type="RefSeq" id="XP_064672251.1">
    <property type="nucleotide sequence ID" value="XM_064810006.1"/>
</dbReference>
<accession>A0AAN6YUM7</accession>
<evidence type="ECO:0000313" key="1">
    <source>
        <dbReference type="EMBL" id="KAK4114681.1"/>
    </source>
</evidence>
<dbReference type="EMBL" id="MU853336">
    <property type="protein sequence ID" value="KAK4114681.1"/>
    <property type="molecule type" value="Genomic_DNA"/>
</dbReference>
<sequence length="319" mass="34966">MVEMDGCFKVYAWAGNTEVYARASAILSSLTERARASARLSSLDIMYNTFGLLSCLPRKRTVRQYSLSATTLRELSEGIWHWTCSPCEALFSVEDKLVSFPLASIEAASPCGLGLDVTLALNLAYPKSFISIDTVRLLGLEVVPMRHGYSAKRDLIQRLRAGRQHEPFDILGQCANPSALKVIKGQSSKPLFMFDFQRLEPDIRISDMPGQGQERTSLDVLDILGPLTFDLRSNFDSGIVKDGRASRDPDQKVALLLLCCASRSTHAGSCSKCDPAGYPQRVSGLGSHQVVSLRSIPLHGIGQCLCIPRAQNFQRPGEG</sequence>